<dbReference type="EMBL" id="JABWMJ010000001">
    <property type="protein sequence ID" value="NUZ04621.1"/>
    <property type="molecule type" value="Genomic_DNA"/>
</dbReference>
<accession>A0A7Y6NK23</accession>
<protein>
    <submittedName>
        <fullName evidence="3">Alpha/beta fold hydrolase</fullName>
    </submittedName>
</protein>
<dbReference type="GO" id="GO:0016020">
    <property type="term" value="C:membrane"/>
    <property type="evidence" value="ECO:0007669"/>
    <property type="project" value="TreeGrafter"/>
</dbReference>
<dbReference type="SUPFAM" id="SSF53474">
    <property type="entry name" value="alpha/beta-Hydrolases"/>
    <property type="match status" value="1"/>
</dbReference>
<evidence type="ECO:0000313" key="3">
    <source>
        <dbReference type="EMBL" id="NUZ04621.1"/>
    </source>
</evidence>
<dbReference type="GO" id="GO:0016787">
    <property type="term" value="F:hydrolase activity"/>
    <property type="evidence" value="ECO:0007669"/>
    <property type="project" value="UniProtKB-KW"/>
</dbReference>
<dbReference type="InterPro" id="IPR050266">
    <property type="entry name" value="AB_hydrolase_sf"/>
</dbReference>
<evidence type="ECO:0000256" key="1">
    <source>
        <dbReference type="ARBA" id="ARBA00022801"/>
    </source>
</evidence>
<comment type="caution">
    <text evidence="3">The sequence shown here is derived from an EMBL/GenBank/DDBJ whole genome shotgun (WGS) entry which is preliminary data.</text>
</comment>
<keyword evidence="4" id="KW-1185">Reference proteome</keyword>
<reference evidence="3 4" key="1">
    <citation type="submission" date="2020-06" db="EMBL/GenBank/DDBJ databases">
        <title>Schlegella sp. ID0723 isolated from air conditioner.</title>
        <authorList>
            <person name="Kim D.Y."/>
            <person name="Kim D.-U."/>
        </authorList>
    </citation>
    <scope>NUCLEOTIDE SEQUENCE [LARGE SCALE GENOMIC DNA]</scope>
    <source>
        <strain evidence="3 4">ID0723</strain>
    </source>
</reference>
<dbReference type="PRINTS" id="PR00111">
    <property type="entry name" value="ABHYDROLASE"/>
</dbReference>
<dbReference type="Gene3D" id="3.40.50.1820">
    <property type="entry name" value="alpha/beta hydrolase"/>
    <property type="match status" value="1"/>
</dbReference>
<dbReference type="Pfam" id="PF00561">
    <property type="entry name" value="Abhydrolase_1"/>
    <property type="match status" value="1"/>
</dbReference>
<dbReference type="InterPro" id="IPR029058">
    <property type="entry name" value="AB_hydrolase_fold"/>
</dbReference>
<dbReference type="AlphaFoldDB" id="A0A7Y6NK23"/>
<organism evidence="3 4">
    <name type="scientific">Piscinibacter koreensis</name>
    <dbReference type="NCBI Taxonomy" id="2742824"/>
    <lineage>
        <taxon>Bacteria</taxon>
        <taxon>Pseudomonadati</taxon>
        <taxon>Pseudomonadota</taxon>
        <taxon>Betaproteobacteria</taxon>
        <taxon>Burkholderiales</taxon>
        <taxon>Sphaerotilaceae</taxon>
        <taxon>Piscinibacter</taxon>
    </lineage>
</organism>
<feature type="domain" description="AB hydrolase-1" evidence="2">
    <location>
        <begin position="25"/>
        <end position="249"/>
    </location>
</feature>
<dbReference type="PANTHER" id="PTHR43798:SF31">
    <property type="entry name" value="AB HYDROLASE SUPERFAMILY PROTEIN YCLE"/>
    <property type="match status" value="1"/>
</dbReference>
<gene>
    <name evidence="3" type="ORF">HQN59_02495</name>
</gene>
<evidence type="ECO:0000259" key="2">
    <source>
        <dbReference type="Pfam" id="PF00561"/>
    </source>
</evidence>
<name>A0A7Y6NK23_9BURK</name>
<dbReference type="InterPro" id="IPR000073">
    <property type="entry name" value="AB_hydrolase_1"/>
</dbReference>
<dbReference type="RefSeq" id="WP_176065713.1">
    <property type="nucleotide sequence ID" value="NZ_JABWMJ010000001.1"/>
</dbReference>
<proteinExistence type="predicted"/>
<keyword evidence="1 3" id="KW-0378">Hydrolase</keyword>
<dbReference type="PANTHER" id="PTHR43798">
    <property type="entry name" value="MONOACYLGLYCEROL LIPASE"/>
    <property type="match status" value="1"/>
</dbReference>
<dbReference type="Proteomes" id="UP000529637">
    <property type="component" value="Unassembled WGS sequence"/>
</dbReference>
<evidence type="ECO:0000313" key="4">
    <source>
        <dbReference type="Proteomes" id="UP000529637"/>
    </source>
</evidence>
<sequence>MQHIRASDGIRIAVDVHEGASGQPRLALIHSLAMDHAFWAPVVERLTAEAAIVAIDARGHGASDKPLGPYTAERMAADLADVLDALGWPAAVVAGASMGGCLALQFAADYPERTQGLGLVDTTAWYGPEAPKDWAARGERARSQGLASMIDFQRTRWFSDEFQSAHPEVVARCVETFVLNDVEAFDATCNMLGRFDGRASLAGIRVPTAVIVGEQDYAAPVAMAEALRDGIAGAQLTVIPGARHLTPLETPDVVVGELRRLLQMAA</sequence>